<evidence type="ECO:0000313" key="2">
    <source>
        <dbReference type="Proteomes" id="UP001056120"/>
    </source>
</evidence>
<organism evidence="1 2">
    <name type="scientific">Smallanthus sonchifolius</name>
    <dbReference type="NCBI Taxonomy" id="185202"/>
    <lineage>
        <taxon>Eukaryota</taxon>
        <taxon>Viridiplantae</taxon>
        <taxon>Streptophyta</taxon>
        <taxon>Embryophyta</taxon>
        <taxon>Tracheophyta</taxon>
        <taxon>Spermatophyta</taxon>
        <taxon>Magnoliopsida</taxon>
        <taxon>eudicotyledons</taxon>
        <taxon>Gunneridae</taxon>
        <taxon>Pentapetalae</taxon>
        <taxon>asterids</taxon>
        <taxon>campanulids</taxon>
        <taxon>Asterales</taxon>
        <taxon>Asteraceae</taxon>
        <taxon>Asteroideae</taxon>
        <taxon>Heliantheae alliance</taxon>
        <taxon>Millerieae</taxon>
        <taxon>Smallanthus</taxon>
    </lineage>
</organism>
<keyword evidence="2" id="KW-1185">Reference proteome</keyword>
<comment type="caution">
    <text evidence="1">The sequence shown here is derived from an EMBL/GenBank/DDBJ whole genome shotgun (WGS) entry which is preliminary data.</text>
</comment>
<proteinExistence type="predicted"/>
<protein>
    <submittedName>
        <fullName evidence="1">Uncharacterized protein</fullName>
    </submittedName>
</protein>
<name>A0ACB9HI46_9ASTR</name>
<reference evidence="1 2" key="2">
    <citation type="journal article" date="2022" name="Mol. Ecol. Resour.">
        <title>The genomes of chicory, endive, great burdock and yacon provide insights into Asteraceae paleo-polyploidization history and plant inulin production.</title>
        <authorList>
            <person name="Fan W."/>
            <person name="Wang S."/>
            <person name="Wang H."/>
            <person name="Wang A."/>
            <person name="Jiang F."/>
            <person name="Liu H."/>
            <person name="Zhao H."/>
            <person name="Xu D."/>
            <person name="Zhang Y."/>
        </authorList>
    </citation>
    <scope>NUCLEOTIDE SEQUENCE [LARGE SCALE GENOMIC DNA]</scope>
    <source>
        <strain evidence="2">cv. Yunnan</strain>
        <tissue evidence="1">Leaves</tissue>
    </source>
</reference>
<gene>
    <name evidence="1" type="ORF">L1987_37820</name>
</gene>
<accession>A0ACB9HI46</accession>
<dbReference type="EMBL" id="CM042029">
    <property type="protein sequence ID" value="KAI3795171.1"/>
    <property type="molecule type" value="Genomic_DNA"/>
</dbReference>
<dbReference type="Proteomes" id="UP001056120">
    <property type="component" value="Linkage Group LG12"/>
</dbReference>
<reference evidence="2" key="1">
    <citation type="journal article" date="2022" name="Mol. Ecol. Resour.">
        <title>The genomes of chicory, endive, great burdock and yacon provide insights into Asteraceae palaeo-polyploidization history and plant inulin production.</title>
        <authorList>
            <person name="Fan W."/>
            <person name="Wang S."/>
            <person name="Wang H."/>
            <person name="Wang A."/>
            <person name="Jiang F."/>
            <person name="Liu H."/>
            <person name="Zhao H."/>
            <person name="Xu D."/>
            <person name="Zhang Y."/>
        </authorList>
    </citation>
    <scope>NUCLEOTIDE SEQUENCE [LARGE SCALE GENOMIC DNA]</scope>
    <source>
        <strain evidence="2">cv. Yunnan</strain>
    </source>
</reference>
<evidence type="ECO:0000313" key="1">
    <source>
        <dbReference type="EMBL" id="KAI3795171.1"/>
    </source>
</evidence>
<sequence length="150" mass="17619">MPYECFYFILCLFVSLALHIFNDIVIRGVYYYESHNIMGCEYCSSPISPSTEVLSFRPAKLPMKLEWMEGYVRVIFWPEPAFRYDKVKKHKIWFNDVVGGFKDQLNDYPSKGVIFSDGKPLSTDVSEITVLRSLMKRVLYYNGERVMFCC</sequence>